<dbReference type="Gene3D" id="2.30.30.140">
    <property type="match status" value="1"/>
</dbReference>
<evidence type="ECO:0000256" key="4">
    <source>
        <dbReference type="PROSITE-ProRule" id="PRU00723"/>
    </source>
</evidence>
<organism evidence="6 7">
    <name type="scientific">Ignelater luminosus</name>
    <name type="common">Cucubano</name>
    <name type="synonym">Pyrophorus luminosus</name>
    <dbReference type="NCBI Taxonomy" id="2038154"/>
    <lineage>
        <taxon>Eukaryota</taxon>
        <taxon>Metazoa</taxon>
        <taxon>Ecdysozoa</taxon>
        <taxon>Arthropoda</taxon>
        <taxon>Hexapoda</taxon>
        <taxon>Insecta</taxon>
        <taxon>Pterygota</taxon>
        <taxon>Neoptera</taxon>
        <taxon>Endopterygota</taxon>
        <taxon>Coleoptera</taxon>
        <taxon>Polyphaga</taxon>
        <taxon>Elateriformia</taxon>
        <taxon>Elateroidea</taxon>
        <taxon>Elateridae</taxon>
        <taxon>Agrypninae</taxon>
        <taxon>Pyrophorini</taxon>
        <taxon>Ignelater</taxon>
    </lineage>
</organism>
<dbReference type="EMBL" id="VTPC01001036">
    <property type="protein sequence ID" value="KAF2903398.1"/>
    <property type="molecule type" value="Genomic_DNA"/>
</dbReference>
<protein>
    <recommendedName>
        <fullName evidence="5">C3H1-type domain-containing protein</fullName>
    </recommendedName>
</protein>
<dbReference type="InterPro" id="IPR036855">
    <property type="entry name" value="Znf_CCCH_sf"/>
</dbReference>
<dbReference type="Proteomes" id="UP000801492">
    <property type="component" value="Unassembled WGS sequence"/>
</dbReference>
<dbReference type="SMART" id="SM00333">
    <property type="entry name" value="TUDOR"/>
    <property type="match status" value="1"/>
</dbReference>
<evidence type="ECO:0000259" key="5">
    <source>
        <dbReference type="PROSITE" id="PS50103"/>
    </source>
</evidence>
<evidence type="ECO:0000313" key="6">
    <source>
        <dbReference type="EMBL" id="KAF2903398.1"/>
    </source>
</evidence>
<dbReference type="AlphaFoldDB" id="A0A8K0DC53"/>
<dbReference type="InterPro" id="IPR050621">
    <property type="entry name" value="Tudor_domain_containing"/>
</dbReference>
<dbReference type="GO" id="GO:0008270">
    <property type="term" value="F:zinc ion binding"/>
    <property type="evidence" value="ECO:0007669"/>
    <property type="project" value="UniProtKB-KW"/>
</dbReference>
<dbReference type="PANTHER" id="PTHR22948:SF29">
    <property type="entry name" value="FI02030P-RELATED"/>
    <property type="match status" value="1"/>
</dbReference>
<dbReference type="InterPro" id="IPR002999">
    <property type="entry name" value="Tudor"/>
</dbReference>
<evidence type="ECO:0000256" key="3">
    <source>
        <dbReference type="ARBA" id="ARBA00022833"/>
    </source>
</evidence>
<dbReference type="Pfam" id="PF00567">
    <property type="entry name" value="TUDOR"/>
    <property type="match status" value="1"/>
</dbReference>
<name>A0A8K0DC53_IGNLU</name>
<dbReference type="GO" id="GO:0005737">
    <property type="term" value="C:cytoplasm"/>
    <property type="evidence" value="ECO:0007669"/>
    <property type="project" value="UniProtKB-ARBA"/>
</dbReference>
<dbReference type="PANTHER" id="PTHR22948">
    <property type="entry name" value="TUDOR DOMAIN CONTAINING PROTEIN"/>
    <property type="match status" value="1"/>
</dbReference>
<keyword evidence="3 4" id="KW-0862">Zinc</keyword>
<accession>A0A8K0DC53</accession>
<keyword evidence="1 4" id="KW-0479">Metal-binding</keyword>
<evidence type="ECO:0000256" key="1">
    <source>
        <dbReference type="ARBA" id="ARBA00022723"/>
    </source>
</evidence>
<sequence length="291" mass="33946">MTQEEILDTYFKQTMEKEAENINEAVMHYDPQDEAKTCKNLRPDGTCYKGKRCRFRHIPLTSGYTMDKVPVYDKAFNEDPLPQTGEVIMISISHVVNIQHFYAQIRKENKSVVNYNQTLSGLIKLMNDNKRIKKYAKLKYPPSLSQMVIVKHWNTYWYRGQVRFVEIPENNDDIMVEVYIVDFGDIVRVPITDLRTMIPEFLHLSFQAVECRLYNVEQKLGVNIEDAKKHFETTYLSETFKAQVMATPGYLEVLLEDDKGNDVGLKLIEAGFGELRTEHCFPHDNELMLID</sequence>
<gene>
    <name evidence="6" type="ORF">ILUMI_02776</name>
</gene>
<keyword evidence="2 4" id="KW-0863">Zinc-finger</keyword>
<feature type="domain" description="C3H1-type" evidence="5">
    <location>
        <begin position="32"/>
        <end position="60"/>
    </location>
</feature>
<dbReference type="SUPFAM" id="SSF63748">
    <property type="entry name" value="Tudor/PWWP/MBT"/>
    <property type="match status" value="1"/>
</dbReference>
<dbReference type="InterPro" id="IPR035437">
    <property type="entry name" value="SNase_OB-fold_sf"/>
</dbReference>
<dbReference type="InterPro" id="IPR000571">
    <property type="entry name" value="Znf_CCCH"/>
</dbReference>
<evidence type="ECO:0000256" key="2">
    <source>
        <dbReference type="ARBA" id="ARBA00022771"/>
    </source>
</evidence>
<reference evidence="6" key="1">
    <citation type="submission" date="2019-08" db="EMBL/GenBank/DDBJ databases">
        <title>The genome of the North American firefly Photinus pyralis.</title>
        <authorList>
            <consortium name="Photinus pyralis genome working group"/>
            <person name="Fallon T.R."/>
            <person name="Sander Lower S.E."/>
            <person name="Weng J.-K."/>
        </authorList>
    </citation>
    <scope>NUCLEOTIDE SEQUENCE</scope>
    <source>
        <strain evidence="6">TRF0915ILg1</strain>
        <tissue evidence="6">Whole body</tissue>
    </source>
</reference>
<proteinExistence type="predicted"/>
<feature type="zinc finger region" description="C3H1-type" evidence="4">
    <location>
        <begin position="32"/>
        <end position="60"/>
    </location>
</feature>
<evidence type="ECO:0000313" key="7">
    <source>
        <dbReference type="Proteomes" id="UP000801492"/>
    </source>
</evidence>
<dbReference type="PROSITE" id="PS50103">
    <property type="entry name" value="ZF_C3H1"/>
    <property type="match status" value="1"/>
</dbReference>
<dbReference type="OrthoDB" id="10052065at2759"/>
<dbReference type="Gene3D" id="2.40.50.90">
    <property type="match status" value="1"/>
</dbReference>
<dbReference type="SUPFAM" id="SSF90229">
    <property type="entry name" value="CCCH zinc finger"/>
    <property type="match status" value="1"/>
</dbReference>
<keyword evidence="7" id="KW-1185">Reference proteome</keyword>
<comment type="caution">
    <text evidence="6">The sequence shown here is derived from an EMBL/GenBank/DDBJ whole genome shotgun (WGS) entry which is preliminary data.</text>
</comment>